<protein>
    <submittedName>
        <fullName evidence="1">Uncharacterized protein</fullName>
    </submittedName>
</protein>
<dbReference type="EMBL" id="CM046389">
    <property type="protein sequence ID" value="KAI8568682.1"/>
    <property type="molecule type" value="Genomic_DNA"/>
</dbReference>
<keyword evidence="2" id="KW-1185">Reference proteome</keyword>
<proteinExistence type="predicted"/>
<dbReference type="Proteomes" id="UP001062846">
    <property type="component" value="Chromosome 2"/>
</dbReference>
<gene>
    <name evidence="1" type="ORF">RHMOL_Rhmol02G0219300</name>
</gene>
<evidence type="ECO:0000313" key="2">
    <source>
        <dbReference type="Proteomes" id="UP001062846"/>
    </source>
</evidence>
<accession>A0ACC0PUK6</accession>
<reference evidence="1" key="1">
    <citation type="submission" date="2022-02" db="EMBL/GenBank/DDBJ databases">
        <title>Plant Genome Project.</title>
        <authorList>
            <person name="Zhang R.-G."/>
        </authorList>
    </citation>
    <scope>NUCLEOTIDE SEQUENCE</scope>
    <source>
        <strain evidence="1">AT1</strain>
    </source>
</reference>
<name>A0ACC0PUK6_RHOML</name>
<comment type="caution">
    <text evidence="1">The sequence shown here is derived from an EMBL/GenBank/DDBJ whole genome shotgun (WGS) entry which is preliminary data.</text>
</comment>
<sequence>MQGITHAPSRNSSQPQNVEDNFELDHDLVEPFAEREVGIQDESGVRNKREITRLSDVWNLPPTNRIVVKFNEAFVPIGYEGGLFNRFVAATVSRKPHLCPINCLDWHKVPQHYKEACWIIIRSKFLIPENSLVSEAIKRNTLKLLGTRLRDWRCTLKNKYFDQTKTAAQIVATAPPTVNREHFADLVSYWFSDEGEAKIKELLPNSLEGNSKGSIYWSPNDVYSQAINKKEWSGHVRGCGFGPTPKSSRSTCNDFPRFNVADEEERMRDKQTICELQDKVQSQAAEMSTLKEQMAIVMRHNGLQALVKVWRWPGAFRSTPALATAREHSVGKNYVIPVLKTAGKESAGVRLFGPANMQLRSILKKGFDGSENNNVKGFYDKIELVYANVFDNLRVTPDRSSVDWTKHGVLNEVRDQRNCVFGFLDCCWAVVSSAATEALYNIKNRPKKPFQIAPQEMINCLKKNRTTCYTSSINDSFRFAKEFGVRREVDCPFQATKQPCYNKLVKMPALRVKSFKKIEDGDEIEGIYQGPSVEPQIIGLHAILIVGSETDEETGEEYWKIQNSWGVTWGIEGYAKIRKSSPGKKSLLQRISYPEEVEYFECAEVQNINYIPKENR</sequence>
<evidence type="ECO:0000313" key="1">
    <source>
        <dbReference type="EMBL" id="KAI8568682.1"/>
    </source>
</evidence>
<organism evidence="1 2">
    <name type="scientific">Rhododendron molle</name>
    <name type="common">Chinese azalea</name>
    <name type="synonym">Azalea mollis</name>
    <dbReference type="NCBI Taxonomy" id="49168"/>
    <lineage>
        <taxon>Eukaryota</taxon>
        <taxon>Viridiplantae</taxon>
        <taxon>Streptophyta</taxon>
        <taxon>Embryophyta</taxon>
        <taxon>Tracheophyta</taxon>
        <taxon>Spermatophyta</taxon>
        <taxon>Magnoliopsida</taxon>
        <taxon>eudicotyledons</taxon>
        <taxon>Gunneridae</taxon>
        <taxon>Pentapetalae</taxon>
        <taxon>asterids</taxon>
        <taxon>Ericales</taxon>
        <taxon>Ericaceae</taxon>
        <taxon>Ericoideae</taxon>
        <taxon>Rhodoreae</taxon>
        <taxon>Rhododendron</taxon>
    </lineage>
</organism>